<dbReference type="Proteomes" id="UP000515146">
    <property type="component" value="Unplaced"/>
</dbReference>
<sequence>MKKMLRSLFTMIAICVSVTDSFDDYSHNNYVCWENRVDFVIQLANELIFAFRHDKIWLLTIDGNYLSSTDNPVPLNELFPNLRQDIPIAFTMPLIDDRLRDHLIALPGLTMFVDPPMYYLYHNFVLNLTDTMQYWESGPFLDNRFTATMHNTSLLLIAKQGIIPDGIKKVIGGQVFLFDSDRFPEWVGVFEISSKYKQNLDWLRLSQLMPINPGKQDEKATYLALFDYGPTMGHYYCITMFDNHNHGQCLGQLRPISSAFRCSPKIIKLKYKNSLYKLWKSTGGLPLRIIIMGSCGAAMTMLILNLLQLFNSLYLVATLTQFGHSPKESVHSILKSSLTSFDKETNIFE</sequence>
<evidence type="ECO:0000313" key="3">
    <source>
        <dbReference type="Proteomes" id="UP000515146"/>
    </source>
</evidence>
<evidence type="ECO:0000256" key="1">
    <source>
        <dbReference type="SAM" id="Phobius"/>
    </source>
</evidence>
<feature type="transmembrane region" description="Helical" evidence="1">
    <location>
        <begin position="285"/>
        <end position="307"/>
    </location>
</feature>
<name>A0A6P6YL54_DERPT</name>
<keyword evidence="1" id="KW-0812">Transmembrane</keyword>
<dbReference type="KEGG" id="dpte:113799516"/>
<keyword evidence="3" id="KW-1185">Reference proteome</keyword>
<dbReference type="RefSeq" id="XP_027205960.1">
    <property type="nucleotide sequence ID" value="XM_027350159.1"/>
</dbReference>
<dbReference type="OrthoDB" id="6502904at2759"/>
<gene>
    <name evidence="4" type="primary">LOC113799516</name>
</gene>
<organism evidence="3 4">
    <name type="scientific">Dermatophagoides pteronyssinus</name>
    <name type="common">European house dust mite</name>
    <dbReference type="NCBI Taxonomy" id="6956"/>
    <lineage>
        <taxon>Eukaryota</taxon>
        <taxon>Metazoa</taxon>
        <taxon>Ecdysozoa</taxon>
        <taxon>Arthropoda</taxon>
        <taxon>Chelicerata</taxon>
        <taxon>Arachnida</taxon>
        <taxon>Acari</taxon>
        <taxon>Acariformes</taxon>
        <taxon>Sarcoptiformes</taxon>
        <taxon>Astigmata</taxon>
        <taxon>Psoroptidia</taxon>
        <taxon>Analgoidea</taxon>
        <taxon>Pyroglyphidae</taxon>
        <taxon>Dermatophagoidinae</taxon>
        <taxon>Dermatophagoides</taxon>
    </lineage>
</organism>
<dbReference type="OMA" id="VCWENRV"/>
<accession>A0A6P6YL54</accession>
<keyword evidence="2" id="KW-0732">Signal</keyword>
<dbReference type="SUPFAM" id="SSF50923">
    <property type="entry name" value="Hemopexin-like domain"/>
    <property type="match status" value="1"/>
</dbReference>
<feature type="chain" id="PRO_5028110247" evidence="2">
    <location>
        <begin position="22"/>
        <end position="349"/>
    </location>
</feature>
<proteinExistence type="predicted"/>
<dbReference type="AlphaFoldDB" id="A0A6P6YL54"/>
<dbReference type="InParanoid" id="A0A6P6YL54"/>
<reference evidence="4" key="1">
    <citation type="submission" date="2025-08" db="UniProtKB">
        <authorList>
            <consortium name="RefSeq"/>
        </authorList>
    </citation>
    <scope>IDENTIFICATION</scope>
    <source>
        <strain evidence="4">Airmid</strain>
    </source>
</reference>
<feature type="signal peptide" evidence="2">
    <location>
        <begin position="1"/>
        <end position="21"/>
    </location>
</feature>
<evidence type="ECO:0000313" key="4">
    <source>
        <dbReference type="RefSeq" id="XP_027205960.1"/>
    </source>
</evidence>
<keyword evidence="1" id="KW-1133">Transmembrane helix</keyword>
<protein>
    <submittedName>
        <fullName evidence="4">Uncharacterized protein LOC113799516</fullName>
    </submittedName>
</protein>
<dbReference type="InterPro" id="IPR036375">
    <property type="entry name" value="Hemopexin-like_dom_sf"/>
</dbReference>
<evidence type="ECO:0000256" key="2">
    <source>
        <dbReference type="SAM" id="SignalP"/>
    </source>
</evidence>
<keyword evidence="1" id="KW-0472">Membrane</keyword>